<reference evidence="2" key="1">
    <citation type="journal article" date="2021" name="Mol. Ecol. Resour.">
        <title>Apolygus lucorum genome provides insights into omnivorousness and mesophyll feeding.</title>
        <authorList>
            <person name="Liu Y."/>
            <person name="Liu H."/>
            <person name="Wang H."/>
            <person name="Huang T."/>
            <person name="Liu B."/>
            <person name="Yang B."/>
            <person name="Yin L."/>
            <person name="Li B."/>
            <person name="Zhang Y."/>
            <person name="Zhang S."/>
            <person name="Jiang F."/>
            <person name="Zhang X."/>
            <person name="Ren Y."/>
            <person name="Wang B."/>
            <person name="Wang S."/>
            <person name="Lu Y."/>
            <person name="Wu K."/>
            <person name="Fan W."/>
            <person name="Wang G."/>
        </authorList>
    </citation>
    <scope>NUCLEOTIDE SEQUENCE</scope>
    <source>
        <strain evidence="2">12Hb</strain>
    </source>
</reference>
<evidence type="ECO:0000259" key="1">
    <source>
        <dbReference type="Pfam" id="PF14656"/>
    </source>
</evidence>
<organism evidence="2 3">
    <name type="scientific">Apolygus lucorum</name>
    <name type="common">Small green plant bug</name>
    <name type="synonym">Lygocoris lucorum</name>
    <dbReference type="NCBI Taxonomy" id="248454"/>
    <lineage>
        <taxon>Eukaryota</taxon>
        <taxon>Metazoa</taxon>
        <taxon>Ecdysozoa</taxon>
        <taxon>Arthropoda</taxon>
        <taxon>Hexapoda</taxon>
        <taxon>Insecta</taxon>
        <taxon>Pterygota</taxon>
        <taxon>Neoptera</taxon>
        <taxon>Paraneoptera</taxon>
        <taxon>Hemiptera</taxon>
        <taxon>Heteroptera</taxon>
        <taxon>Panheteroptera</taxon>
        <taxon>Cimicomorpha</taxon>
        <taxon>Miridae</taxon>
        <taxon>Mirini</taxon>
        <taxon>Apolygus</taxon>
    </lineage>
</organism>
<dbReference type="Pfam" id="PF14656">
    <property type="entry name" value="RAB3GAP2_C"/>
    <property type="match status" value="1"/>
</dbReference>
<keyword evidence="3" id="KW-1185">Reference proteome</keyword>
<dbReference type="Proteomes" id="UP000466442">
    <property type="component" value="Unassembled WGS sequence"/>
</dbReference>
<gene>
    <name evidence="2" type="ORF">GE061_015967</name>
</gene>
<dbReference type="AlphaFoldDB" id="A0A8S9XGV3"/>
<evidence type="ECO:0000313" key="2">
    <source>
        <dbReference type="EMBL" id="KAF6207521.1"/>
    </source>
</evidence>
<name>A0A8S9XGV3_APOLU</name>
<dbReference type="EMBL" id="WIXP02000007">
    <property type="protein sequence ID" value="KAF6207521.1"/>
    <property type="molecule type" value="Genomic_DNA"/>
</dbReference>
<protein>
    <recommendedName>
        <fullName evidence="1">Rab3GAP regulatory subunit C-terminal domain-containing protein</fullName>
    </recommendedName>
</protein>
<evidence type="ECO:0000313" key="3">
    <source>
        <dbReference type="Proteomes" id="UP000466442"/>
    </source>
</evidence>
<dbReference type="InterPro" id="IPR029257">
    <property type="entry name" value="RAB3GAP2_C"/>
</dbReference>
<sequence>MPLEDATHWIGQCFSLASDWEVPAESIRIQQVVNLYKNNGDRFAEEVVSTVNNKTKLGTELLVIVGQRMKTLMVNSSHLLGNSMAHLSPALSNWIQEQEESKDLSELKDVIQLSALVVSLLPESIPDHKFASLLLEAIQPLAA</sequence>
<proteinExistence type="predicted"/>
<dbReference type="OrthoDB" id="2019917at2759"/>
<feature type="domain" description="Rab3GAP regulatory subunit C-terminal" evidence="1">
    <location>
        <begin position="4"/>
        <end position="119"/>
    </location>
</feature>
<comment type="caution">
    <text evidence="2">The sequence shown here is derived from an EMBL/GenBank/DDBJ whole genome shotgun (WGS) entry which is preliminary data.</text>
</comment>
<accession>A0A8S9XGV3</accession>